<reference evidence="6" key="1">
    <citation type="submission" date="2022-11" db="UniProtKB">
        <authorList>
            <consortium name="WormBaseParasite"/>
        </authorList>
    </citation>
    <scope>IDENTIFICATION</scope>
</reference>
<dbReference type="GO" id="GO:0006508">
    <property type="term" value="P:proteolysis"/>
    <property type="evidence" value="ECO:0007669"/>
    <property type="project" value="InterPro"/>
</dbReference>
<dbReference type="PANTHER" id="PTHR11705:SF91">
    <property type="entry name" value="FI01817P-RELATED"/>
    <property type="match status" value="1"/>
</dbReference>
<dbReference type="OMA" id="RISTFHF"/>
<feature type="active site" description="Proton donor/acceptor" evidence="3">
    <location>
        <position position="70"/>
    </location>
</feature>
<evidence type="ECO:0000256" key="3">
    <source>
        <dbReference type="PROSITE-ProRule" id="PRU01379"/>
    </source>
</evidence>
<protein>
    <submittedName>
        <fullName evidence="6">Peptidase M14 carboxypeptidase A domain-containing protein</fullName>
    </submittedName>
</protein>
<dbReference type="GO" id="GO:0004181">
    <property type="term" value="F:metallocarboxypeptidase activity"/>
    <property type="evidence" value="ECO:0007669"/>
    <property type="project" value="InterPro"/>
</dbReference>
<comment type="cofactor">
    <cofactor evidence="1">
        <name>Zn(2+)</name>
        <dbReference type="ChEBI" id="CHEBI:29105"/>
    </cofactor>
</comment>
<dbReference type="GO" id="GO:0008270">
    <property type="term" value="F:zinc ion binding"/>
    <property type="evidence" value="ECO:0007669"/>
    <property type="project" value="InterPro"/>
</dbReference>
<dbReference type="Pfam" id="PF00246">
    <property type="entry name" value="Peptidase_M14"/>
    <property type="match status" value="1"/>
</dbReference>
<feature type="domain" description="Peptidase M14" evidence="4">
    <location>
        <begin position="1"/>
        <end position="109"/>
    </location>
</feature>
<dbReference type="AlphaFoldDB" id="A0A915J622"/>
<name>A0A915J622_ROMCU</name>
<dbReference type="InterPro" id="IPR000834">
    <property type="entry name" value="Peptidase_M14"/>
</dbReference>
<organism evidence="5 6">
    <name type="scientific">Romanomermis culicivorax</name>
    <name type="common">Nematode worm</name>
    <dbReference type="NCBI Taxonomy" id="13658"/>
    <lineage>
        <taxon>Eukaryota</taxon>
        <taxon>Metazoa</taxon>
        <taxon>Ecdysozoa</taxon>
        <taxon>Nematoda</taxon>
        <taxon>Enoplea</taxon>
        <taxon>Dorylaimia</taxon>
        <taxon>Mermithida</taxon>
        <taxon>Mermithoidea</taxon>
        <taxon>Mermithidae</taxon>
        <taxon>Romanomermis</taxon>
    </lineage>
</organism>
<dbReference type="WBParaSite" id="nRc.2.0.1.t21896-RA">
    <property type="protein sequence ID" value="nRc.2.0.1.t21896-RA"/>
    <property type="gene ID" value="nRc.2.0.1.g21896"/>
</dbReference>
<evidence type="ECO:0000313" key="5">
    <source>
        <dbReference type="Proteomes" id="UP000887565"/>
    </source>
</evidence>
<comment type="similarity">
    <text evidence="2 3">Belongs to the peptidase M14 family.</text>
</comment>
<proteinExistence type="inferred from homology"/>
<dbReference type="Gene3D" id="3.40.630.10">
    <property type="entry name" value="Zn peptidases"/>
    <property type="match status" value="1"/>
</dbReference>
<dbReference type="PANTHER" id="PTHR11705">
    <property type="entry name" value="PROTEASE FAMILY M14 CARBOXYPEPTIDASE A,B"/>
    <property type="match status" value="1"/>
</dbReference>
<accession>A0A915J622</accession>
<dbReference type="SUPFAM" id="SSF53187">
    <property type="entry name" value="Zn-dependent exopeptidases"/>
    <property type="match status" value="1"/>
</dbReference>
<dbReference type="PROSITE" id="PS52035">
    <property type="entry name" value="PEPTIDASE_M14"/>
    <property type="match status" value="1"/>
</dbReference>
<keyword evidence="5" id="KW-1185">Reference proteome</keyword>
<sequence length="114" mass="12581">MIILPQKNLRLSNVKVEFILSVAQDAEISLEKVHGRKYRIEASWSLYPASGTSDDWAKAAAGIKYSFTIELRPGEQANDESKGFILSSDQIIPTGQELFAGLNSLGAKLLEEQQ</sequence>
<evidence type="ECO:0000256" key="2">
    <source>
        <dbReference type="ARBA" id="ARBA00005988"/>
    </source>
</evidence>
<evidence type="ECO:0000313" key="6">
    <source>
        <dbReference type="WBParaSite" id="nRc.2.0.1.t21896-RA"/>
    </source>
</evidence>
<dbReference type="GO" id="GO:0005615">
    <property type="term" value="C:extracellular space"/>
    <property type="evidence" value="ECO:0007669"/>
    <property type="project" value="TreeGrafter"/>
</dbReference>
<dbReference type="Proteomes" id="UP000887565">
    <property type="component" value="Unplaced"/>
</dbReference>
<evidence type="ECO:0000256" key="1">
    <source>
        <dbReference type="ARBA" id="ARBA00001947"/>
    </source>
</evidence>
<evidence type="ECO:0000259" key="4">
    <source>
        <dbReference type="PROSITE" id="PS52035"/>
    </source>
</evidence>